<dbReference type="AlphaFoldDB" id="A0A1Q2D586"/>
<organism evidence="1 2">
    <name type="scientific">Vagococcus penaei</name>
    <dbReference type="NCBI Taxonomy" id="633807"/>
    <lineage>
        <taxon>Bacteria</taxon>
        <taxon>Bacillati</taxon>
        <taxon>Bacillota</taxon>
        <taxon>Bacilli</taxon>
        <taxon>Lactobacillales</taxon>
        <taxon>Enterococcaceae</taxon>
        <taxon>Vagococcus</taxon>
    </lineage>
</organism>
<accession>A0A1Q2D586</accession>
<keyword evidence="2" id="KW-1185">Reference proteome</keyword>
<dbReference type="PROSITE" id="PS01098">
    <property type="entry name" value="LIPASE_GDSL_SER"/>
    <property type="match status" value="1"/>
</dbReference>
<dbReference type="STRING" id="633807.BW732_04555"/>
<dbReference type="Proteomes" id="UP000188246">
    <property type="component" value="Chromosome"/>
</dbReference>
<gene>
    <name evidence="1" type="ORF">BW732_04555</name>
</gene>
<dbReference type="GO" id="GO:0006629">
    <property type="term" value="P:lipid metabolic process"/>
    <property type="evidence" value="ECO:0007669"/>
    <property type="project" value="InterPro"/>
</dbReference>
<dbReference type="InterPro" id="IPR051532">
    <property type="entry name" value="Ester_Hydrolysis_Enzymes"/>
</dbReference>
<evidence type="ECO:0000313" key="1">
    <source>
        <dbReference type="EMBL" id="AQP53572.1"/>
    </source>
</evidence>
<dbReference type="Pfam" id="PF13472">
    <property type="entry name" value="Lipase_GDSL_2"/>
    <property type="match status" value="1"/>
</dbReference>
<dbReference type="GO" id="GO:0016298">
    <property type="term" value="F:lipase activity"/>
    <property type="evidence" value="ECO:0007669"/>
    <property type="project" value="InterPro"/>
</dbReference>
<dbReference type="EMBL" id="CP019609">
    <property type="protein sequence ID" value="AQP53572.1"/>
    <property type="molecule type" value="Genomic_DNA"/>
</dbReference>
<evidence type="ECO:0000313" key="2">
    <source>
        <dbReference type="Proteomes" id="UP000188246"/>
    </source>
</evidence>
<dbReference type="InterPro" id="IPR036514">
    <property type="entry name" value="SGNH_hydro_sf"/>
</dbReference>
<name>A0A1Q2D586_9ENTE</name>
<dbReference type="KEGG" id="vpi:BW732_04555"/>
<dbReference type="PANTHER" id="PTHR30383">
    <property type="entry name" value="THIOESTERASE 1/PROTEASE 1/LYSOPHOSPHOLIPASE L1"/>
    <property type="match status" value="1"/>
</dbReference>
<dbReference type="OrthoDB" id="388542at2"/>
<reference evidence="1 2" key="1">
    <citation type="journal article" date="2010" name="Int. J. Syst. Evol. Microbiol.">
        <title>Vagococcus penaei sp. nov., isolated from spoilage microbiota of cooked shrimp (Penaeus vannamei).</title>
        <authorList>
            <person name="Jaffres E."/>
            <person name="Prevost H."/>
            <person name="Rossero A."/>
            <person name="Joffraud J.J."/>
            <person name="Dousset X."/>
        </authorList>
    </citation>
    <scope>NUCLEOTIDE SEQUENCE [LARGE SCALE GENOMIC DNA]</scope>
    <source>
        <strain evidence="1 2">CD276</strain>
    </source>
</reference>
<dbReference type="RefSeq" id="WP_077275662.1">
    <property type="nucleotide sequence ID" value="NZ_CP019609.1"/>
</dbReference>
<protein>
    <submittedName>
        <fullName evidence="1">Uncharacterized protein</fullName>
    </submittedName>
</protein>
<sequence>MSKLILFGDSITAGYMGGEITLILNQHIKRYLPNLEVINAGLPGDTTRGAVGRVGDHVVRYNPDVVTVFFGANDVADHSGINNQEYRQNLVYLINTIGADKMVLVGPPFMRRLLNESDRPYRRINEYNGIAKELAILNRIPFVDLFSVMQGESEPEVLWQADGLHFSKQGYLLLGRLLAEELKRRGIN</sequence>
<dbReference type="Gene3D" id="3.40.50.1110">
    <property type="entry name" value="SGNH hydrolase"/>
    <property type="match status" value="1"/>
</dbReference>
<dbReference type="InterPro" id="IPR008265">
    <property type="entry name" value="Lipase_GDSL_AS"/>
</dbReference>
<dbReference type="SUPFAM" id="SSF52266">
    <property type="entry name" value="SGNH hydrolase"/>
    <property type="match status" value="1"/>
</dbReference>
<dbReference type="InterPro" id="IPR013830">
    <property type="entry name" value="SGNH_hydro"/>
</dbReference>
<proteinExistence type="predicted"/>